<organism evidence="2 3">
    <name type="scientific">Aestuariirhabdus litorea</name>
    <dbReference type="NCBI Taxonomy" id="2528527"/>
    <lineage>
        <taxon>Bacteria</taxon>
        <taxon>Pseudomonadati</taxon>
        <taxon>Pseudomonadota</taxon>
        <taxon>Gammaproteobacteria</taxon>
        <taxon>Oceanospirillales</taxon>
        <taxon>Aestuariirhabdaceae</taxon>
        <taxon>Aestuariirhabdus</taxon>
    </lineage>
</organism>
<comment type="caution">
    <text evidence="2">The sequence shown here is derived from an EMBL/GenBank/DDBJ whole genome shotgun (WGS) entry which is preliminary data.</text>
</comment>
<evidence type="ECO:0000313" key="3">
    <source>
        <dbReference type="Proteomes" id="UP000280792"/>
    </source>
</evidence>
<dbReference type="Proteomes" id="UP000280792">
    <property type="component" value="Unassembled WGS sequence"/>
</dbReference>
<gene>
    <name evidence="2" type="ORF">D0544_01600</name>
</gene>
<dbReference type="InterPro" id="IPR012807">
    <property type="entry name" value="Anti-sigma_ChrR"/>
</dbReference>
<dbReference type="InterPro" id="IPR014710">
    <property type="entry name" value="RmlC-like_jellyroll"/>
</dbReference>
<name>A0A3P3VQN2_9GAMM</name>
<dbReference type="InterPro" id="IPR011051">
    <property type="entry name" value="RmlC_Cupin_sf"/>
</dbReference>
<dbReference type="EMBL" id="QWEZ01000001">
    <property type="protein sequence ID" value="RRJ83839.1"/>
    <property type="molecule type" value="Genomic_DNA"/>
</dbReference>
<dbReference type="RefSeq" id="WP_125014195.1">
    <property type="nucleotide sequence ID" value="NZ_QWEZ01000001.1"/>
</dbReference>
<reference evidence="2 3" key="2">
    <citation type="submission" date="2018-12" db="EMBL/GenBank/DDBJ databases">
        <title>Simiduia agarivorans gen. nov., sp. nov., a marine, agarolytic bacterium isolated from shallow coastal water from Keelung, Taiwan.</title>
        <authorList>
            <person name="Shieh W.Y."/>
        </authorList>
    </citation>
    <scope>NUCLEOTIDE SEQUENCE [LARGE SCALE GENOMIC DNA]</scope>
    <source>
        <strain evidence="2 3">GTF-13</strain>
    </source>
</reference>
<dbReference type="CDD" id="cd20301">
    <property type="entry name" value="cupin_ChrR"/>
    <property type="match status" value="1"/>
</dbReference>
<dbReference type="Pfam" id="PF12973">
    <property type="entry name" value="Cupin_7"/>
    <property type="match status" value="1"/>
</dbReference>
<dbReference type="NCBIfam" id="TIGR02451">
    <property type="entry name" value="anti_sig_ChrR"/>
    <property type="match status" value="1"/>
</dbReference>
<dbReference type="AlphaFoldDB" id="A0A3P3VQN2"/>
<keyword evidence="3" id="KW-1185">Reference proteome</keyword>
<feature type="domain" description="ChrR-like cupin" evidence="1">
    <location>
        <begin position="111"/>
        <end position="205"/>
    </location>
</feature>
<evidence type="ECO:0000259" key="1">
    <source>
        <dbReference type="Pfam" id="PF12973"/>
    </source>
</evidence>
<sequence>MIKQHPSTDLLAEYAAGCLPWAHAICVTTHIHYCGRCREQVDQLNQLGADLMEASAGASSVDLPVDHGLLDRVLGAIDTPPASEPSPTVYHRPVTGARSRADLPPIVDRLISNQGVNWKRVSSGLKVARLQAGDDNHEVALHKICAGAKVAHHDHRATEVTVVLRGSFSDEDGVYAVGDFLLREPGEPHRPMAAQNQDCLCLSAQQAPIRLTGPWRWINPFLRIQPG</sequence>
<dbReference type="InterPro" id="IPR025979">
    <property type="entry name" value="ChrR-like_cupin_dom"/>
</dbReference>
<accession>A0A3P3VQN2</accession>
<dbReference type="InterPro" id="IPR041916">
    <property type="entry name" value="Anti_sigma_zinc_sf"/>
</dbReference>
<dbReference type="Gene3D" id="1.10.10.1320">
    <property type="entry name" value="Anti-sigma factor, zinc-finger domain"/>
    <property type="match status" value="1"/>
</dbReference>
<proteinExistence type="predicted"/>
<dbReference type="SUPFAM" id="SSF51182">
    <property type="entry name" value="RmlC-like cupins"/>
    <property type="match status" value="1"/>
</dbReference>
<dbReference type="Gene3D" id="2.60.120.10">
    <property type="entry name" value="Jelly Rolls"/>
    <property type="match status" value="1"/>
</dbReference>
<protein>
    <submittedName>
        <fullName evidence="2">Transcriptional regulator</fullName>
    </submittedName>
</protein>
<evidence type="ECO:0000313" key="2">
    <source>
        <dbReference type="EMBL" id="RRJ83839.1"/>
    </source>
</evidence>
<reference evidence="2 3" key="1">
    <citation type="submission" date="2018-08" db="EMBL/GenBank/DDBJ databases">
        <authorList>
            <person name="Khan S.A."/>
        </authorList>
    </citation>
    <scope>NUCLEOTIDE SEQUENCE [LARGE SCALE GENOMIC DNA]</scope>
    <source>
        <strain evidence="2 3">GTF-13</strain>
    </source>
</reference>